<dbReference type="AlphaFoldDB" id="A0AAQ3SW58"/>
<proteinExistence type="predicted"/>
<dbReference type="EMBL" id="CP144747">
    <property type="protein sequence ID" value="WVZ61979.1"/>
    <property type="molecule type" value="Genomic_DNA"/>
</dbReference>
<dbReference type="Proteomes" id="UP001341281">
    <property type="component" value="Chromosome 03"/>
</dbReference>
<protein>
    <recommendedName>
        <fullName evidence="3">Reverse transcriptase</fullName>
    </recommendedName>
</protein>
<evidence type="ECO:0000313" key="1">
    <source>
        <dbReference type="EMBL" id="WVZ61979.1"/>
    </source>
</evidence>
<evidence type="ECO:0008006" key="3">
    <source>
        <dbReference type="Google" id="ProtNLM"/>
    </source>
</evidence>
<dbReference type="PANTHER" id="PTHR33116:SF78">
    <property type="entry name" value="OS12G0587133 PROTEIN"/>
    <property type="match status" value="1"/>
</dbReference>
<organism evidence="1 2">
    <name type="scientific">Paspalum notatum var. saurae</name>
    <dbReference type="NCBI Taxonomy" id="547442"/>
    <lineage>
        <taxon>Eukaryota</taxon>
        <taxon>Viridiplantae</taxon>
        <taxon>Streptophyta</taxon>
        <taxon>Embryophyta</taxon>
        <taxon>Tracheophyta</taxon>
        <taxon>Spermatophyta</taxon>
        <taxon>Magnoliopsida</taxon>
        <taxon>Liliopsida</taxon>
        <taxon>Poales</taxon>
        <taxon>Poaceae</taxon>
        <taxon>PACMAD clade</taxon>
        <taxon>Panicoideae</taxon>
        <taxon>Andropogonodae</taxon>
        <taxon>Paspaleae</taxon>
        <taxon>Paspalinae</taxon>
        <taxon>Paspalum</taxon>
    </lineage>
</organism>
<sequence>MLATPISCSVQDVDLIQQSLGCQVVTFPCIYLGIPLHIKRLRRCDEQMIVDKVAARIPKWKGNLLNLAGSFGSARWAIGAIDRLRRSFLWSGAVSAVPGRCKVAWSRLCRPMVYGGLGISDLYLMGIALRVRWCWLQRTDSSRTWAGLPCQVERIVLNLFRASSKIIVGNGETVLFWIDNWLDGLPMEFLAPNLFKAVPRRFHSRTLKEGIQNSAWIKDIEGL</sequence>
<keyword evidence="2" id="KW-1185">Reference proteome</keyword>
<reference evidence="1 2" key="1">
    <citation type="submission" date="2024-02" db="EMBL/GenBank/DDBJ databases">
        <title>High-quality chromosome-scale genome assembly of Pensacola bahiagrass (Paspalum notatum Flugge var. saurae).</title>
        <authorList>
            <person name="Vega J.M."/>
            <person name="Podio M."/>
            <person name="Orjuela J."/>
            <person name="Siena L.A."/>
            <person name="Pessino S.C."/>
            <person name="Combes M.C."/>
            <person name="Mariac C."/>
            <person name="Albertini E."/>
            <person name="Pupilli F."/>
            <person name="Ortiz J.P.A."/>
            <person name="Leblanc O."/>
        </authorList>
    </citation>
    <scope>NUCLEOTIDE SEQUENCE [LARGE SCALE GENOMIC DNA]</scope>
    <source>
        <strain evidence="1">R1</strain>
        <tissue evidence="1">Leaf</tissue>
    </source>
</reference>
<dbReference type="PANTHER" id="PTHR33116">
    <property type="entry name" value="REVERSE TRANSCRIPTASE ZINC-BINDING DOMAIN-CONTAINING PROTEIN-RELATED-RELATED"/>
    <property type="match status" value="1"/>
</dbReference>
<name>A0AAQ3SW58_PASNO</name>
<accession>A0AAQ3SW58</accession>
<gene>
    <name evidence="1" type="ORF">U9M48_011783</name>
</gene>
<evidence type="ECO:0000313" key="2">
    <source>
        <dbReference type="Proteomes" id="UP001341281"/>
    </source>
</evidence>